<proteinExistence type="predicted"/>
<organism evidence="2 3">
    <name type="scientific">Pelomonas margarita</name>
    <dbReference type="NCBI Taxonomy" id="3299031"/>
    <lineage>
        <taxon>Bacteria</taxon>
        <taxon>Pseudomonadati</taxon>
        <taxon>Pseudomonadota</taxon>
        <taxon>Betaproteobacteria</taxon>
        <taxon>Burkholderiales</taxon>
        <taxon>Sphaerotilaceae</taxon>
        <taxon>Roseateles</taxon>
    </lineage>
</organism>
<name>A0ABW7FIM9_9BURK</name>
<comment type="caution">
    <text evidence="2">The sequence shown here is derived from an EMBL/GenBank/DDBJ whole genome shotgun (WGS) entry which is preliminary data.</text>
</comment>
<dbReference type="Proteomes" id="UP001606301">
    <property type="component" value="Unassembled WGS sequence"/>
</dbReference>
<reference evidence="2 3" key="1">
    <citation type="submission" date="2024-08" db="EMBL/GenBank/DDBJ databases">
        <authorList>
            <person name="Lu H."/>
        </authorList>
    </citation>
    <scope>NUCLEOTIDE SEQUENCE [LARGE SCALE GENOMIC DNA]</scope>
    <source>
        <strain evidence="2 3">LKC17W</strain>
    </source>
</reference>
<sequence>MMLRRPMSAQRGVTLIEALVALVVMSFGMVALVGLLGNLRYSGDIAKQRGEAMRIAQAELELLRSFSTLTKPAGAAANIRDYDQDLLPAVAARTVPAENTNTVFQLARTVRPLVQGVTLPAGVNEPQTLRAQAVSVTVGWEDRSGAQQQLVLDTIISRAAPVFSLAMGVAPPSSGLRLPDKRNPVIPQSAKDLGNGASAFRPGGGSSAVWVFNNRTGVITGVCEIPVDQAVSTLMASDVESCRNNTVGYLVSGTIRFSLGDTPDATAPQSTALPQPLNASLNLTPSQFKTRRNGVLVLAPGGDYPVSPNHVCFSDAPEAGATTRTAVNYSCLVHPNTQSPRNWWGQLLLTGLSLGATSSTYKVCRYSADYNGNGYTHIPTTDPEGLDKIDNEEHPAAYQRVSYSLARQNFLVVRGDAVCPGAPAPDASAGVFVDYSTVQMQP</sequence>
<evidence type="ECO:0000313" key="2">
    <source>
        <dbReference type="EMBL" id="MFG6441178.1"/>
    </source>
</evidence>
<gene>
    <name evidence="2" type="ORF">ACG0Z3_10860</name>
</gene>
<protein>
    <submittedName>
        <fullName evidence="2">Prepilin-type N-terminal cleavage/methylation domain-containing protein</fullName>
    </submittedName>
</protein>
<dbReference type="PROSITE" id="PS00409">
    <property type="entry name" value="PROKAR_NTER_METHYL"/>
    <property type="match status" value="1"/>
</dbReference>
<keyword evidence="1" id="KW-0812">Transmembrane</keyword>
<dbReference type="RefSeq" id="WP_394397513.1">
    <property type="nucleotide sequence ID" value="NZ_JBIGHW010000005.1"/>
</dbReference>
<keyword evidence="3" id="KW-1185">Reference proteome</keyword>
<evidence type="ECO:0000256" key="1">
    <source>
        <dbReference type="SAM" id="Phobius"/>
    </source>
</evidence>
<keyword evidence="1" id="KW-1133">Transmembrane helix</keyword>
<dbReference type="EMBL" id="JBIGHW010000005">
    <property type="protein sequence ID" value="MFG6441178.1"/>
    <property type="molecule type" value="Genomic_DNA"/>
</dbReference>
<dbReference type="InterPro" id="IPR012902">
    <property type="entry name" value="N_methyl_site"/>
</dbReference>
<evidence type="ECO:0000313" key="3">
    <source>
        <dbReference type="Proteomes" id="UP001606301"/>
    </source>
</evidence>
<keyword evidence="1" id="KW-0472">Membrane</keyword>
<accession>A0ABW7FIM9</accession>
<feature type="transmembrane region" description="Helical" evidence="1">
    <location>
        <begin position="12"/>
        <end position="37"/>
    </location>
</feature>
<dbReference type="Pfam" id="PF07963">
    <property type="entry name" value="N_methyl"/>
    <property type="match status" value="1"/>
</dbReference>